<gene>
    <name evidence="1" type="ORF">CKO28_06075</name>
</gene>
<protein>
    <recommendedName>
        <fullName evidence="3">Guanylate cyclase domain-containing protein</fullName>
    </recommendedName>
</protein>
<name>A0ABS1DAW9_9PROT</name>
<dbReference type="Proteomes" id="UP001296873">
    <property type="component" value="Unassembled WGS sequence"/>
</dbReference>
<evidence type="ECO:0000313" key="1">
    <source>
        <dbReference type="EMBL" id="MBK1667599.1"/>
    </source>
</evidence>
<organism evidence="1 2">
    <name type="scientific">Rhodovibrio sodomensis</name>
    <dbReference type="NCBI Taxonomy" id="1088"/>
    <lineage>
        <taxon>Bacteria</taxon>
        <taxon>Pseudomonadati</taxon>
        <taxon>Pseudomonadota</taxon>
        <taxon>Alphaproteobacteria</taxon>
        <taxon>Rhodospirillales</taxon>
        <taxon>Rhodovibrionaceae</taxon>
        <taxon>Rhodovibrio</taxon>
    </lineage>
</organism>
<keyword evidence="2" id="KW-1185">Reference proteome</keyword>
<sequence>MAVNLDHAAVAQTERAARVARTTGALDSVFAALRLHAIGHALNIAARLAGRDIEIQGGDPIPVIGVGISGRDYRHSTRDLHDLLTLSGQKLISGMGWGSLHSQIVHRAAAQAARAKDR</sequence>
<evidence type="ECO:0008006" key="3">
    <source>
        <dbReference type="Google" id="ProtNLM"/>
    </source>
</evidence>
<dbReference type="EMBL" id="NRRL01000009">
    <property type="protein sequence ID" value="MBK1667599.1"/>
    <property type="molecule type" value="Genomic_DNA"/>
</dbReference>
<proteinExistence type="predicted"/>
<accession>A0ABS1DAW9</accession>
<reference evidence="1 2" key="1">
    <citation type="journal article" date="2020" name="Microorganisms">
        <title>Osmotic Adaptation and Compatible Solute Biosynthesis of Phototrophic Bacteria as Revealed from Genome Analyses.</title>
        <authorList>
            <person name="Imhoff J.F."/>
            <person name="Rahn T."/>
            <person name="Kunzel S."/>
            <person name="Keller A."/>
            <person name="Neulinger S.C."/>
        </authorList>
    </citation>
    <scope>NUCLEOTIDE SEQUENCE [LARGE SCALE GENOMIC DNA]</scope>
    <source>
        <strain evidence="1 2">DSM 9895</strain>
    </source>
</reference>
<evidence type="ECO:0000313" key="2">
    <source>
        <dbReference type="Proteomes" id="UP001296873"/>
    </source>
</evidence>
<comment type="caution">
    <text evidence="1">The sequence shown here is derived from an EMBL/GenBank/DDBJ whole genome shotgun (WGS) entry which is preliminary data.</text>
</comment>